<reference evidence="1" key="2">
    <citation type="journal article" date="2015" name="Data Brief">
        <title>Shoot transcriptome of the giant reed, Arundo donax.</title>
        <authorList>
            <person name="Barrero R.A."/>
            <person name="Guerrero F.D."/>
            <person name="Moolhuijzen P."/>
            <person name="Goolsby J.A."/>
            <person name="Tidwell J."/>
            <person name="Bellgard S.E."/>
            <person name="Bellgard M.I."/>
        </authorList>
    </citation>
    <scope>NUCLEOTIDE SEQUENCE</scope>
    <source>
        <tissue evidence="1">Shoot tissue taken approximately 20 cm above the soil surface</tissue>
    </source>
</reference>
<organism evidence="1">
    <name type="scientific">Arundo donax</name>
    <name type="common">Giant reed</name>
    <name type="synonym">Donax arundinaceus</name>
    <dbReference type="NCBI Taxonomy" id="35708"/>
    <lineage>
        <taxon>Eukaryota</taxon>
        <taxon>Viridiplantae</taxon>
        <taxon>Streptophyta</taxon>
        <taxon>Embryophyta</taxon>
        <taxon>Tracheophyta</taxon>
        <taxon>Spermatophyta</taxon>
        <taxon>Magnoliopsida</taxon>
        <taxon>Liliopsida</taxon>
        <taxon>Poales</taxon>
        <taxon>Poaceae</taxon>
        <taxon>PACMAD clade</taxon>
        <taxon>Arundinoideae</taxon>
        <taxon>Arundineae</taxon>
        <taxon>Arundo</taxon>
    </lineage>
</organism>
<dbReference type="EMBL" id="GBRH01253700">
    <property type="protein sequence ID" value="JAD44195.1"/>
    <property type="molecule type" value="Transcribed_RNA"/>
</dbReference>
<protein>
    <submittedName>
        <fullName evidence="1">Uncharacterized protein</fullName>
    </submittedName>
</protein>
<proteinExistence type="predicted"/>
<evidence type="ECO:0000313" key="1">
    <source>
        <dbReference type="EMBL" id="JAD44195.1"/>
    </source>
</evidence>
<sequence length="14" mass="1674">MGIQLNPQDFRKIN</sequence>
<accession>A0A0A9A5C6</accession>
<reference evidence="1" key="1">
    <citation type="submission" date="2014-09" db="EMBL/GenBank/DDBJ databases">
        <authorList>
            <person name="Magalhaes I.L.F."/>
            <person name="Oliveira U."/>
            <person name="Santos F.R."/>
            <person name="Vidigal T.H.D.A."/>
            <person name="Brescovit A.D."/>
            <person name="Santos A.J."/>
        </authorList>
    </citation>
    <scope>NUCLEOTIDE SEQUENCE</scope>
    <source>
        <tissue evidence="1">Shoot tissue taken approximately 20 cm above the soil surface</tissue>
    </source>
</reference>
<name>A0A0A9A5C6_ARUDO</name>